<evidence type="ECO:0000313" key="5">
    <source>
        <dbReference type="EMBL" id="JAQ14162.1"/>
    </source>
</evidence>
<reference evidence="5" key="1">
    <citation type="journal article" date="2016" name="Gigascience">
        <title>De novo construction of an expanded transcriptome assembly for the western tarnished plant bug, Lygus hesperus.</title>
        <authorList>
            <person name="Tassone E.E."/>
            <person name="Geib S.M."/>
            <person name="Hall B."/>
            <person name="Fabrick J.A."/>
            <person name="Brent C.S."/>
            <person name="Hull J.J."/>
        </authorList>
    </citation>
    <scope>NUCLEOTIDE SEQUENCE</scope>
</reference>
<gene>
    <name evidence="5" type="primary">AAEL010326_1</name>
    <name evidence="5" type="ORF">g.60890</name>
</gene>
<evidence type="ECO:0000256" key="1">
    <source>
        <dbReference type="ARBA" id="ARBA00022723"/>
    </source>
</evidence>
<protein>
    <submittedName>
        <fullName evidence="5">Phosphotriesterase-related protein</fullName>
    </submittedName>
</protein>
<dbReference type="PANTHER" id="PTHR10819">
    <property type="entry name" value="PHOSPHOTRIESTERASE-RELATED"/>
    <property type="match status" value="1"/>
</dbReference>
<accession>A0A146M575</accession>
<feature type="binding site" evidence="3">
    <location>
        <position position="211"/>
    </location>
    <ligand>
        <name>a divalent metal cation</name>
        <dbReference type="ChEBI" id="CHEBI:60240"/>
        <label>1</label>
    </ligand>
</feature>
<dbReference type="SUPFAM" id="SSF51556">
    <property type="entry name" value="Metallo-dependent hydrolases"/>
    <property type="match status" value="1"/>
</dbReference>
<comment type="caution">
    <text evidence="4">Lacks conserved residue(s) required for the propagation of feature annotation.</text>
</comment>
<name>A0A146M575_LYGHE</name>
<dbReference type="PROSITE" id="PS51347">
    <property type="entry name" value="PHOSPHOTRIESTERASE_2"/>
    <property type="match status" value="1"/>
</dbReference>
<dbReference type="Gene3D" id="3.20.20.140">
    <property type="entry name" value="Metal-dependent hydrolases"/>
    <property type="match status" value="1"/>
</dbReference>
<comment type="similarity">
    <text evidence="4">Belongs to the metallo-dependent hydrolases superfamily. Phosphotriesterase family.</text>
</comment>
<feature type="binding site" evidence="3">
    <location>
        <position position="340"/>
    </location>
    <ligand>
        <name>a divalent metal cation</name>
        <dbReference type="ChEBI" id="CHEBI:60240"/>
        <label>1</label>
    </ligand>
</feature>
<dbReference type="InterPro" id="IPR001559">
    <property type="entry name" value="Phosphotriesterase"/>
</dbReference>
<feature type="binding site" evidence="3">
    <location>
        <position position="211"/>
    </location>
    <ligand>
        <name>a divalent metal cation</name>
        <dbReference type="ChEBI" id="CHEBI:60240"/>
        <label>2</label>
    </ligand>
</feature>
<comment type="cofactor">
    <cofactor evidence="3">
        <name>a divalent metal cation</name>
        <dbReference type="ChEBI" id="CHEBI:60240"/>
    </cofactor>
    <text evidence="3">Binds 2 divalent metal cations per subunit.</text>
</comment>
<dbReference type="GO" id="GO:0008270">
    <property type="term" value="F:zinc ion binding"/>
    <property type="evidence" value="ECO:0007669"/>
    <property type="project" value="InterPro"/>
</dbReference>
<feature type="binding site" evidence="3">
    <location>
        <position position="61"/>
    </location>
    <ligand>
        <name>a divalent metal cation</name>
        <dbReference type="ChEBI" id="CHEBI:60240"/>
        <label>1</label>
    </ligand>
</feature>
<dbReference type="EMBL" id="GDHC01004467">
    <property type="protein sequence ID" value="JAQ14162.1"/>
    <property type="molecule type" value="Transcribed_RNA"/>
</dbReference>
<evidence type="ECO:0000256" key="2">
    <source>
        <dbReference type="ARBA" id="ARBA00022801"/>
    </source>
</evidence>
<evidence type="ECO:0000256" key="4">
    <source>
        <dbReference type="PROSITE-ProRule" id="PRU00679"/>
    </source>
</evidence>
<evidence type="ECO:0000256" key="3">
    <source>
        <dbReference type="PIRSR" id="PIRSR601559-52"/>
    </source>
</evidence>
<dbReference type="InterPro" id="IPR032466">
    <property type="entry name" value="Metal_Hydrolase"/>
</dbReference>
<keyword evidence="2" id="KW-0378">Hydrolase</keyword>
<keyword evidence="1 3" id="KW-0479">Metal-binding</keyword>
<sequence length="390" mass="43278">LTAGLTSSQYRSRQECSLRVLDPCTCSNSTHEHNTSPTMSLKVTSVLGELKAQDLGATLTHEHFSLNVVNEFFREPPSHLKQFFGPKITLDTVGYVRQYPYGSRSNITFFGKEVDEAVIKEMHLFKSYGGGTIVENTSHGIERNLDLCYRVAKETGVNVIAGTGHYVNGSQNSETLSMTVEEISDLYRSDLTVGHAVPSSPNMVKCGVIAEVGSSWPITEFEKRAIQATAIVQSELGCAVSFHPGRHRAAPFEIIRIYAEAGGKIDKADLSHLDRTLQVIEDLLDFAELGTYCQLDLFGTEVSYYMLAPEIDFPSDAVRVDRIKRLVDEGFGDKVLVSHDIHTKHRLVEFGGHGYSHLLNIVRPQMAMKGISEDAISKIFVENPARWLSH</sequence>
<dbReference type="GO" id="GO:0016787">
    <property type="term" value="F:hydrolase activity"/>
    <property type="evidence" value="ECO:0007669"/>
    <property type="project" value="UniProtKB-KW"/>
</dbReference>
<dbReference type="AlphaFoldDB" id="A0A146M575"/>
<feature type="binding site" evidence="3">
    <location>
        <position position="243"/>
    </location>
    <ligand>
        <name>a divalent metal cation</name>
        <dbReference type="ChEBI" id="CHEBI:60240"/>
        <label>2</label>
    </ligand>
</feature>
<organism evidence="5">
    <name type="scientific">Lygus hesperus</name>
    <name type="common">Western plant bug</name>
    <dbReference type="NCBI Taxonomy" id="30085"/>
    <lineage>
        <taxon>Eukaryota</taxon>
        <taxon>Metazoa</taxon>
        <taxon>Ecdysozoa</taxon>
        <taxon>Arthropoda</taxon>
        <taxon>Hexapoda</taxon>
        <taxon>Insecta</taxon>
        <taxon>Pterygota</taxon>
        <taxon>Neoptera</taxon>
        <taxon>Paraneoptera</taxon>
        <taxon>Hemiptera</taxon>
        <taxon>Heteroptera</taxon>
        <taxon>Panheteroptera</taxon>
        <taxon>Cimicomorpha</taxon>
        <taxon>Miridae</taxon>
        <taxon>Mirini</taxon>
        <taxon>Lygus</taxon>
    </lineage>
</organism>
<dbReference type="Pfam" id="PF02126">
    <property type="entry name" value="PTE"/>
    <property type="match status" value="1"/>
</dbReference>
<dbReference type="PANTHER" id="PTHR10819:SF3">
    <property type="entry name" value="PHOSPHOTRIESTERASE-RELATED PROTEIN"/>
    <property type="match status" value="1"/>
</dbReference>
<feature type="binding site" evidence="3">
    <location>
        <position position="272"/>
    </location>
    <ligand>
        <name>a divalent metal cation</name>
        <dbReference type="ChEBI" id="CHEBI:60240"/>
        <label>2</label>
    </ligand>
</feature>
<feature type="binding site" evidence="3">
    <location>
        <position position="63"/>
    </location>
    <ligand>
        <name>a divalent metal cation</name>
        <dbReference type="ChEBI" id="CHEBI:60240"/>
        <label>1</label>
    </ligand>
</feature>
<feature type="non-terminal residue" evidence="5">
    <location>
        <position position="1"/>
    </location>
</feature>
<proteinExistence type="inferred from homology"/>